<dbReference type="SMART" id="SM00015">
    <property type="entry name" value="IQ"/>
    <property type="match status" value="8"/>
</dbReference>
<feature type="compositionally biased region" description="Polar residues" evidence="5">
    <location>
        <begin position="710"/>
        <end position="719"/>
    </location>
</feature>
<evidence type="ECO:0000256" key="2">
    <source>
        <dbReference type="ARBA" id="ARBA00022490"/>
    </source>
</evidence>
<keyword evidence="7" id="KW-1185">Reference proteome</keyword>
<dbReference type="GO" id="GO:0051295">
    <property type="term" value="P:establishment of meiotic spindle localization"/>
    <property type="evidence" value="ECO:0007669"/>
    <property type="project" value="TreeGrafter"/>
</dbReference>
<dbReference type="GO" id="GO:0005737">
    <property type="term" value="C:cytoplasm"/>
    <property type="evidence" value="ECO:0007669"/>
    <property type="project" value="UniProtKB-SubCell"/>
</dbReference>
<feature type="compositionally biased region" description="Basic and acidic residues" evidence="5">
    <location>
        <begin position="945"/>
        <end position="957"/>
    </location>
</feature>
<evidence type="ECO:0000313" key="6">
    <source>
        <dbReference type="EMBL" id="EDX13450.1"/>
    </source>
</evidence>
<protein>
    <submittedName>
        <fullName evidence="6">GD20701</fullName>
    </submittedName>
</protein>
<dbReference type="PANTHER" id="PTHR22706:SF1">
    <property type="entry name" value="ASSEMBLY FACTOR FOR SPINDLE MICROTUBULES"/>
    <property type="match status" value="1"/>
</dbReference>
<accession>B4QUP3</accession>
<organism evidence="6 7">
    <name type="scientific">Drosophila simulans</name>
    <name type="common">Fruit fly</name>
    <dbReference type="NCBI Taxonomy" id="7240"/>
    <lineage>
        <taxon>Eukaryota</taxon>
        <taxon>Metazoa</taxon>
        <taxon>Ecdysozoa</taxon>
        <taxon>Arthropoda</taxon>
        <taxon>Hexapoda</taxon>
        <taxon>Insecta</taxon>
        <taxon>Pterygota</taxon>
        <taxon>Neoptera</taxon>
        <taxon>Endopterygota</taxon>
        <taxon>Diptera</taxon>
        <taxon>Brachycera</taxon>
        <taxon>Muscomorpha</taxon>
        <taxon>Ephydroidea</taxon>
        <taxon>Drosophilidae</taxon>
        <taxon>Drosophila</taxon>
        <taxon>Sophophora</taxon>
    </lineage>
</organism>
<feature type="compositionally biased region" description="Basic and acidic residues" evidence="5">
    <location>
        <begin position="109"/>
        <end position="119"/>
    </location>
</feature>
<evidence type="ECO:0000256" key="3">
    <source>
        <dbReference type="ARBA" id="ARBA00022737"/>
    </source>
</evidence>
<evidence type="ECO:0000256" key="1">
    <source>
        <dbReference type="ARBA" id="ARBA00004496"/>
    </source>
</evidence>
<feature type="compositionally biased region" description="Basic and acidic residues" evidence="5">
    <location>
        <begin position="256"/>
        <end position="266"/>
    </location>
</feature>
<keyword evidence="4" id="KW-0112">Calmodulin-binding</keyword>
<evidence type="ECO:0000256" key="4">
    <source>
        <dbReference type="ARBA" id="ARBA00022860"/>
    </source>
</evidence>
<dbReference type="Pfam" id="PF00612">
    <property type="entry name" value="IQ"/>
    <property type="match status" value="4"/>
</dbReference>
<dbReference type="AlphaFoldDB" id="B4QUP3"/>
<dbReference type="HOGENOM" id="CLU_264757_0_0_1"/>
<reference evidence="6 7" key="1">
    <citation type="journal article" date="2007" name="Nature">
        <title>Evolution of genes and genomes on the Drosophila phylogeny.</title>
        <authorList>
            <consortium name="Drosophila 12 Genomes Consortium"/>
            <person name="Clark A.G."/>
            <person name="Eisen M.B."/>
            <person name="Smith D.R."/>
            <person name="Bergman C.M."/>
            <person name="Oliver B."/>
            <person name="Markow T.A."/>
            <person name="Kaufman T.C."/>
            <person name="Kellis M."/>
            <person name="Gelbart W."/>
            <person name="Iyer V.N."/>
            <person name="Pollard D.A."/>
            <person name="Sackton T.B."/>
            <person name="Larracuente A.M."/>
            <person name="Singh N.D."/>
            <person name="Abad J.P."/>
            <person name="Abt D.N."/>
            <person name="Adryan B."/>
            <person name="Aguade M."/>
            <person name="Akashi H."/>
            <person name="Anderson W.W."/>
            <person name="Aquadro C.F."/>
            <person name="Ardell D.H."/>
            <person name="Arguello R."/>
            <person name="Artieri C.G."/>
            <person name="Barbash D.A."/>
            <person name="Barker D."/>
            <person name="Barsanti P."/>
            <person name="Batterham P."/>
            <person name="Batzoglou S."/>
            <person name="Begun D."/>
            <person name="Bhutkar A."/>
            <person name="Blanco E."/>
            <person name="Bosak S.A."/>
            <person name="Bradley R.K."/>
            <person name="Brand A.D."/>
            <person name="Brent M.R."/>
            <person name="Brooks A.N."/>
            <person name="Brown R.H."/>
            <person name="Butlin R.K."/>
            <person name="Caggese C."/>
            <person name="Calvi B.R."/>
            <person name="Bernardo de Carvalho A."/>
            <person name="Caspi A."/>
            <person name="Castrezana S."/>
            <person name="Celniker S.E."/>
            <person name="Chang J.L."/>
            <person name="Chapple C."/>
            <person name="Chatterji S."/>
            <person name="Chinwalla A."/>
            <person name="Civetta A."/>
            <person name="Clifton S.W."/>
            <person name="Comeron J.M."/>
            <person name="Costello J.C."/>
            <person name="Coyne J.A."/>
            <person name="Daub J."/>
            <person name="David R.G."/>
            <person name="Delcher A.L."/>
            <person name="Delehaunty K."/>
            <person name="Do C.B."/>
            <person name="Ebling H."/>
            <person name="Edwards K."/>
            <person name="Eickbush T."/>
            <person name="Evans J.D."/>
            <person name="Filipski A."/>
            <person name="Findeiss S."/>
            <person name="Freyhult E."/>
            <person name="Fulton L."/>
            <person name="Fulton R."/>
            <person name="Garcia A.C."/>
            <person name="Gardiner A."/>
            <person name="Garfield D.A."/>
            <person name="Garvin B.E."/>
            <person name="Gibson G."/>
            <person name="Gilbert D."/>
            <person name="Gnerre S."/>
            <person name="Godfrey J."/>
            <person name="Good R."/>
            <person name="Gotea V."/>
            <person name="Gravely B."/>
            <person name="Greenberg A.J."/>
            <person name="Griffiths-Jones S."/>
            <person name="Gross S."/>
            <person name="Guigo R."/>
            <person name="Gustafson E.A."/>
            <person name="Haerty W."/>
            <person name="Hahn M.W."/>
            <person name="Halligan D.L."/>
            <person name="Halpern A.L."/>
            <person name="Halter G.M."/>
            <person name="Han M.V."/>
            <person name="Heger A."/>
            <person name="Hillier L."/>
            <person name="Hinrichs A.S."/>
            <person name="Holmes I."/>
            <person name="Hoskins R.A."/>
            <person name="Hubisz M.J."/>
            <person name="Hultmark D."/>
            <person name="Huntley M.A."/>
            <person name="Jaffe D.B."/>
            <person name="Jagadeeshan S."/>
            <person name="Jeck W.R."/>
            <person name="Johnson J."/>
            <person name="Jones C.D."/>
            <person name="Jordan W.C."/>
            <person name="Karpen G.H."/>
            <person name="Kataoka E."/>
            <person name="Keightley P.D."/>
            <person name="Kheradpour P."/>
            <person name="Kirkness E.F."/>
            <person name="Koerich L.B."/>
            <person name="Kristiansen K."/>
            <person name="Kudrna D."/>
            <person name="Kulathinal R.J."/>
            <person name="Kumar S."/>
            <person name="Kwok R."/>
            <person name="Lander E."/>
            <person name="Langley C.H."/>
            <person name="Lapoint R."/>
            <person name="Lazzaro B.P."/>
            <person name="Lee S.J."/>
            <person name="Levesque L."/>
            <person name="Li R."/>
            <person name="Lin C.F."/>
            <person name="Lin M.F."/>
            <person name="Lindblad-Toh K."/>
            <person name="Llopart A."/>
            <person name="Long M."/>
            <person name="Low L."/>
            <person name="Lozovsky E."/>
            <person name="Lu J."/>
            <person name="Luo M."/>
            <person name="Machado C.A."/>
            <person name="Makalowski W."/>
            <person name="Marzo M."/>
            <person name="Matsuda M."/>
            <person name="Matzkin L."/>
            <person name="McAllister B."/>
            <person name="McBride C.S."/>
            <person name="McKernan B."/>
            <person name="McKernan K."/>
            <person name="Mendez-Lago M."/>
            <person name="Minx P."/>
            <person name="Mollenhauer M.U."/>
            <person name="Montooth K."/>
            <person name="Mount S.M."/>
            <person name="Mu X."/>
            <person name="Myers E."/>
            <person name="Negre B."/>
            <person name="Newfeld S."/>
            <person name="Nielsen R."/>
            <person name="Noor M.A."/>
            <person name="O'Grady P."/>
            <person name="Pachter L."/>
            <person name="Papaceit M."/>
            <person name="Parisi M.J."/>
            <person name="Parisi M."/>
            <person name="Parts L."/>
            <person name="Pedersen J.S."/>
            <person name="Pesole G."/>
            <person name="Phillippy A.M."/>
            <person name="Ponting C.P."/>
            <person name="Pop M."/>
            <person name="Porcelli D."/>
            <person name="Powell J.R."/>
            <person name="Prohaska S."/>
            <person name="Pruitt K."/>
            <person name="Puig M."/>
            <person name="Quesneville H."/>
            <person name="Ram K.R."/>
            <person name="Rand D."/>
            <person name="Rasmussen M.D."/>
            <person name="Reed L.K."/>
            <person name="Reenan R."/>
            <person name="Reily A."/>
            <person name="Remington K.A."/>
            <person name="Rieger T.T."/>
            <person name="Ritchie M.G."/>
            <person name="Robin C."/>
            <person name="Rogers Y.H."/>
            <person name="Rohde C."/>
            <person name="Rozas J."/>
            <person name="Rubenfield M.J."/>
            <person name="Ruiz A."/>
            <person name="Russo S."/>
            <person name="Salzberg S.L."/>
            <person name="Sanchez-Gracia A."/>
            <person name="Saranga D.J."/>
            <person name="Sato H."/>
            <person name="Schaeffer S.W."/>
            <person name="Schatz M.C."/>
            <person name="Schlenke T."/>
            <person name="Schwartz R."/>
            <person name="Segarra C."/>
            <person name="Singh R.S."/>
            <person name="Sirot L."/>
            <person name="Sirota M."/>
            <person name="Sisneros N.B."/>
            <person name="Smith C.D."/>
            <person name="Smith T.F."/>
            <person name="Spieth J."/>
            <person name="Stage D.E."/>
            <person name="Stark A."/>
            <person name="Stephan W."/>
            <person name="Strausberg R.L."/>
            <person name="Strempel S."/>
            <person name="Sturgill D."/>
            <person name="Sutton G."/>
            <person name="Sutton G.G."/>
            <person name="Tao W."/>
            <person name="Teichmann S."/>
            <person name="Tobari Y.N."/>
            <person name="Tomimura Y."/>
            <person name="Tsolas J.M."/>
            <person name="Valente V.L."/>
            <person name="Venter E."/>
            <person name="Venter J.C."/>
            <person name="Vicario S."/>
            <person name="Vieira F.G."/>
            <person name="Vilella A.J."/>
            <person name="Villasante A."/>
            <person name="Walenz B."/>
            <person name="Wang J."/>
            <person name="Wasserman M."/>
            <person name="Watts T."/>
            <person name="Wilson D."/>
            <person name="Wilson R.K."/>
            <person name="Wing R.A."/>
            <person name="Wolfner M.F."/>
            <person name="Wong A."/>
            <person name="Wong G.K."/>
            <person name="Wu C.I."/>
            <person name="Wu G."/>
            <person name="Yamamoto D."/>
            <person name="Yang H.P."/>
            <person name="Yang S.P."/>
            <person name="Yorke J.A."/>
            <person name="Yoshida K."/>
            <person name="Zdobnov E."/>
            <person name="Zhang P."/>
            <person name="Zhang Y."/>
            <person name="Zimin A.V."/>
            <person name="Baldwin J."/>
            <person name="Abdouelleil A."/>
            <person name="Abdulkadir J."/>
            <person name="Abebe A."/>
            <person name="Abera B."/>
            <person name="Abreu J."/>
            <person name="Acer S.C."/>
            <person name="Aftuck L."/>
            <person name="Alexander A."/>
            <person name="An P."/>
            <person name="Anderson E."/>
            <person name="Anderson S."/>
            <person name="Arachi H."/>
            <person name="Azer M."/>
            <person name="Bachantsang P."/>
            <person name="Barry A."/>
            <person name="Bayul T."/>
            <person name="Berlin A."/>
            <person name="Bessette D."/>
            <person name="Bloom T."/>
            <person name="Blye J."/>
            <person name="Boguslavskiy L."/>
            <person name="Bonnet C."/>
            <person name="Boukhgalter B."/>
            <person name="Bourzgui I."/>
            <person name="Brown A."/>
            <person name="Cahill P."/>
            <person name="Channer S."/>
            <person name="Cheshatsang Y."/>
            <person name="Chuda L."/>
            <person name="Citroen M."/>
            <person name="Collymore A."/>
            <person name="Cooke P."/>
            <person name="Costello M."/>
            <person name="D'Aco K."/>
            <person name="Daza R."/>
            <person name="De Haan G."/>
            <person name="DeGray S."/>
            <person name="DeMaso C."/>
            <person name="Dhargay N."/>
            <person name="Dooley K."/>
            <person name="Dooley E."/>
            <person name="Doricent M."/>
            <person name="Dorje P."/>
            <person name="Dorjee K."/>
            <person name="Dupes A."/>
            <person name="Elong R."/>
            <person name="Falk J."/>
            <person name="Farina A."/>
            <person name="Faro S."/>
            <person name="Ferguson D."/>
            <person name="Fisher S."/>
            <person name="Foley C.D."/>
            <person name="Franke A."/>
            <person name="Friedrich D."/>
            <person name="Gadbois L."/>
            <person name="Gearin G."/>
            <person name="Gearin C.R."/>
            <person name="Giannoukos G."/>
            <person name="Goode T."/>
            <person name="Graham J."/>
            <person name="Grandbois E."/>
            <person name="Grewal S."/>
            <person name="Gyaltsen K."/>
            <person name="Hafez N."/>
            <person name="Hagos B."/>
            <person name="Hall J."/>
            <person name="Henson C."/>
            <person name="Hollinger A."/>
            <person name="Honan T."/>
            <person name="Huard M.D."/>
            <person name="Hughes L."/>
            <person name="Hurhula B."/>
            <person name="Husby M.E."/>
            <person name="Kamat A."/>
            <person name="Kanga B."/>
            <person name="Kashin S."/>
            <person name="Khazanovich D."/>
            <person name="Kisner P."/>
            <person name="Lance K."/>
            <person name="Lara M."/>
            <person name="Lee W."/>
            <person name="Lennon N."/>
            <person name="Letendre F."/>
            <person name="LeVine R."/>
            <person name="Lipovsky A."/>
            <person name="Liu X."/>
            <person name="Liu J."/>
            <person name="Liu S."/>
            <person name="Lokyitsang T."/>
            <person name="Lokyitsang Y."/>
            <person name="Lubonja R."/>
            <person name="Lui A."/>
            <person name="MacDonald P."/>
            <person name="Magnisalis V."/>
            <person name="Maru K."/>
            <person name="Matthews C."/>
            <person name="McCusker W."/>
            <person name="McDonough S."/>
            <person name="Mehta T."/>
            <person name="Meldrim J."/>
            <person name="Meneus L."/>
            <person name="Mihai O."/>
            <person name="Mihalev A."/>
            <person name="Mihova T."/>
            <person name="Mittelman R."/>
            <person name="Mlenga V."/>
            <person name="Montmayeur A."/>
            <person name="Mulrain L."/>
            <person name="Navidi A."/>
            <person name="Naylor J."/>
            <person name="Negash T."/>
            <person name="Nguyen T."/>
            <person name="Nguyen N."/>
            <person name="Nicol R."/>
            <person name="Norbu C."/>
            <person name="Norbu N."/>
            <person name="Novod N."/>
            <person name="O'Neill B."/>
            <person name="Osman S."/>
            <person name="Markiewicz E."/>
            <person name="Oyono O.L."/>
            <person name="Patti C."/>
            <person name="Phunkhang P."/>
            <person name="Pierre F."/>
            <person name="Priest M."/>
            <person name="Raghuraman S."/>
            <person name="Rege F."/>
            <person name="Reyes R."/>
            <person name="Rise C."/>
            <person name="Rogov P."/>
            <person name="Ross K."/>
            <person name="Ryan E."/>
            <person name="Settipalli S."/>
            <person name="Shea T."/>
            <person name="Sherpa N."/>
            <person name="Shi L."/>
            <person name="Shih D."/>
            <person name="Sparrow T."/>
            <person name="Spaulding J."/>
            <person name="Stalker J."/>
            <person name="Stange-Thomann N."/>
            <person name="Stavropoulos S."/>
            <person name="Stone C."/>
            <person name="Strader C."/>
            <person name="Tesfaye S."/>
            <person name="Thomson T."/>
            <person name="Thoulutsang Y."/>
            <person name="Thoulutsang D."/>
            <person name="Topham K."/>
            <person name="Topping I."/>
            <person name="Tsamla T."/>
            <person name="Vassiliev H."/>
            <person name="Vo A."/>
            <person name="Wangchuk T."/>
            <person name="Wangdi T."/>
            <person name="Weiand M."/>
            <person name="Wilkinson J."/>
            <person name="Wilson A."/>
            <person name="Yadav S."/>
            <person name="Young G."/>
            <person name="Yu Q."/>
            <person name="Zembek L."/>
            <person name="Zhong D."/>
            <person name="Zimmer A."/>
            <person name="Zwirko Z."/>
            <person name="Jaffe D.B."/>
            <person name="Alvarez P."/>
            <person name="Brockman W."/>
            <person name="Butler J."/>
            <person name="Chin C."/>
            <person name="Gnerre S."/>
            <person name="Grabherr M."/>
            <person name="Kleber M."/>
            <person name="Mauceli E."/>
            <person name="MacCallum I."/>
        </authorList>
    </citation>
    <scope>NUCLEOTIDE SEQUENCE [LARGE SCALE GENOMIC DNA]</scope>
    <source>
        <strain evidence="7">white501</strain>
    </source>
</reference>
<gene>
    <name evidence="6" type="primary">Dsim\GD20701</name>
    <name evidence="6" type="ORF">Dsim_GD20701</name>
</gene>
<feature type="region of interest" description="Disordered" evidence="5">
    <location>
        <begin position="243"/>
        <end position="276"/>
    </location>
</feature>
<dbReference type="OMA" id="ETANYPA"/>
<feature type="region of interest" description="Disordered" evidence="5">
    <location>
        <begin position="1194"/>
        <end position="1262"/>
    </location>
</feature>
<feature type="region of interest" description="Disordered" evidence="5">
    <location>
        <begin position="176"/>
        <end position="195"/>
    </location>
</feature>
<dbReference type="STRING" id="7240.B4QUP3"/>
<dbReference type="PROSITE" id="PS50096">
    <property type="entry name" value="IQ"/>
    <property type="match status" value="5"/>
</dbReference>
<name>B4QUP3_DROSI</name>
<dbReference type="GO" id="GO:0007051">
    <property type="term" value="P:spindle organization"/>
    <property type="evidence" value="ECO:0007669"/>
    <property type="project" value="TreeGrafter"/>
</dbReference>
<dbReference type="GO" id="GO:0000278">
    <property type="term" value="P:mitotic cell cycle"/>
    <property type="evidence" value="ECO:0007669"/>
    <property type="project" value="TreeGrafter"/>
</dbReference>
<proteinExistence type="predicted"/>
<evidence type="ECO:0000313" key="7">
    <source>
        <dbReference type="Proteomes" id="UP000000304"/>
    </source>
</evidence>
<feature type="region of interest" description="Disordered" evidence="5">
    <location>
        <begin position="945"/>
        <end position="966"/>
    </location>
</feature>
<feature type="region of interest" description="Disordered" evidence="5">
    <location>
        <begin position="1"/>
        <end position="134"/>
    </location>
</feature>
<dbReference type="Gene3D" id="1.20.5.190">
    <property type="match status" value="2"/>
</dbReference>
<dbReference type="GO" id="GO:0000922">
    <property type="term" value="C:spindle pole"/>
    <property type="evidence" value="ECO:0007669"/>
    <property type="project" value="TreeGrafter"/>
</dbReference>
<feature type="compositionally biased region" description="Acidic residues" evidence="5">
    <location>
        <begin position="70"/>
        <end position="80"/>
    </location>
</feature>
<dbReference type="EMBL" id="CM000364">
    <property type="protein sequence ID" value="EDX13450.1"/>
    <property type="molecule type" value="Genomic_DNA"/>
</dbReference>
<dbReference type="InterPro" id="IPR051185">
    <property type="entry name" value="ASPM"/>
</dbReference>
<feature type="compositionally biased region" description="Basic residues" evidence="5">
    <location>
        <begin position="1253"/>
        <end position="1262"/>
    </location>
</feature>
<keyword evidence="3" id="KW-0677">Repeat</keyword>
<sequence>MSKEKAAIAVVDLPATNKGESVNSPLDNKPSSKELQDIQDEASTDKETGEPFNLSAEKHKVIENIKTTDVDDLVLEDDSSSDPAKPGNPETETTKNIMEKEIEEAKDEDDSRQKPEITKKLSSPSVREKDIGTLTSGRLVPTPIAELQLKSFKTPNDDGAWYDIYVEPKVTGERDLVVPPAPVETKRPDSGKEVASVVEEPMIISERAPSYYIPKEIEETVKPKPKNSVSFFVSFDSDDGKPKYKIPKRFQNQPSKDAKEEIKDIETTQSESDIDSNEEEIEIIEVSEGDPEYQQTGGTKLQTILELDNENEMTNEFNSQGQSSELNMNESNVVKPKSPTNSINEFETAYKTDILNITRSVQIIERAYKRFKNRSSLKSEPGNASDFENQNRAAIVIQKWVRNTLKQKAYDTQKSKQSLAARKIQRAYRRYVEKAKQRTQKQEMAALIIQMAFKRYSNKIRTELNKTQSSVDTELEQNNAASKIQRAYRRYLKLQSERHQDAGISVKDDSSSLKSVKLPAKAEMGNKFNSNNEHSLIPIHNQEVDDYPEIINELQPEELNDVLKKAETESNSILLSDLTKKHKEIKELRREGSQEEEDPPIVILSKVNLASVSAEVKKPLAALELPRENEEQVVETISKPINLTQLSEEPKRVKELKSDEFREIENISKVNLDQTNSTKSPDKEIEELQPMELTEKLVEIEKPSEEMKTELSNLSQASPTHPLKDDLVGKSSAALIIQRAFRQYIERRKLDHFEDSSIDSITSSRITAIETANYPAAGTPSRSLIQEAIGDAEDTSEDTSKIQPKSEWFVGSTRIIPSQGVVEGPVEVETNPDPAAIATTTLDIASTQELLNDFLQNEIEYSSRQGPFPSAKLLDEVIEEPCIKRTASLVNVSECESESDIASQKVENTDSSLSETAGLDTLSADTIDKATIKLSKPEEVIEKMSQLRDSKSHERISSADPSFDEPVIRPISSLQEQSSLDIEDGDIIVYNRLQRDETRESSAQSDSVVFGDAVSENNQEKELLNEEESGRVHLMRHYTIAGDDPRGLFRSVTIDDALSYVENGANGMGASSFCLDDETSENIRKKMMAYSLSETDSDYFDPKKVSSEDFEIDTAMADAMGTSTETESTIVSAATKIQAGARGFLTRRRLRRASAGTKSSTLDTKASFGNDAISESLERFIEEEAAKKIQTAYRMHTRKRKGHSRKMEGISLESNLAARRQKLQRGDALRNDSTPDDENSLIVSGVKAQRNAKTQRSKTVGK</sequence>
<feature type="region of interest" description="Disordered" evidence="5">
    <location>
        <begin position="704"/>
        <end position="725"/>
    </location>
</feature>
<dbReference type="PANTHER" id="PTHR22706">
    <property type="entry name" value="ASSEMBLY FACTOR FOR SPINDLE MICROTUBULES"/>
    <property type="match status" value="1"/>
</dbReference>
<feature type="compositionally biased region" description="Basic residues" evidence="5">
    <location>
        <begin position="1195"/>
        <end position="1204"/>
    </location>
</feature>
<dbReference type="Proteomes" id="UP000000304">
    <property type="component" value="Chromosome 3R"/>
</dbReference>
<dbReference type="OrthoDB" id="6161835at2759"/>
<evidence type="ECO:0000256" key="5">
    <source>
        <dbReference type="SAM" id="MobiDB-lite"/>
    </source>
</evidence>
<feature type="compositionally biased region" description="Basic and acidic residues" evidence="5">
    <location>
        <begin position="56"/>
        <end position="69"/>
    </location>
</feature>
<comment type="subcellular location">
    <subcellularLocation>
        <location evidence="1">Cytoplasm</location>
    </subcellularLocation>
</comment>
<dbReference type="InterPro" id="IPR000048">
    <property type="entry name" value="IQ_motif_EF-hand-BS"/>
</dbReference>
<dbReference type="GO" id="GO:0005516">
    <property type="term" value="F:calmodulin binding"/>
    <property type="evidence" value="ECO:0007669"/>
    <property type="project" value="UniProtKB-KW"/>
</dbReference>
<keyword evidence="2" id="KW-0963">Cytoplasm</keyword>